<sequence length="595" mass="67780">MSHTIGGIKVDFVPSNRNFHNWWIEFNPSTQVLPEGWKRDGDRLALREALIWDKDVPIPLRDGTVLRADIFRPESQKDRPLPAILAWSPYGKTGAGMNQTTDFTYLGVGKAALSGLEKFEAPDPAEWCPRGYAIVQPDSRGCYHSEGDVFVVGTQEGRDGYDVIEWIAKQPWSNEAVAMAGNSWLAMAQWFIAAEKPPHLKAIAPWEGVGDFYRETICRGGIPNPSFWEILCQDINGFNLREDIGGMVEKYPLWNAYWEDKKPRLADIDIPMYVLASYSTQLHTEGSIRGWKYASSKEKWLRIHPTHEWHDIYQPSANDEMQRFLDHFLLGKNNGWELTPKIRVSLLRYNRPPISFRVEDDYPPKRVQYHNYLLNASDGSLTLDSSIALHQAPATASYQSDTWEDDGVYFTYTFDKYTELIGWSKATLFMSCNDLDDLDVYVVLRKLDRHGKPLLNYNIPRNDWNHGVTEDEIPDFNTYKYIGPSGRLRASKRAMGVEPGLTEEQLQSKTPAELWFPHDKSEKIPPGDVVKLEIPIWPGGIAFDAGESIRLEIKGHDPLFPEHGPCYRAPKNQNKGRHFVHTGGDHPASLLLPLA</sequence>
<reference evidence="3 4" key="1">
    <citation type="submission" date="2024-07" db="EMBL/GenBank/DDBJ databases">
        <title>Section-level genome sequencing and comparative genomics of Aspergillus sections Usti and Cavernicolus.</title>
        <authorList>
            <consortium name="Lawrence Berkeley National Laboratory"/>
            <person name="Nybo J.L."/>
            <person name="Vesth T.C."/>
            <person name="Theobald S."/>
            <person name="Frisvad J.C."/>
            <person name="Larsen T.O."/>
            <person name="Kjaerboelling I."/>
            <person name="Rothschild-Mancinelli K."/>
            <person name="Lyhne E.K."/>
            <person name="Kogle M.E."/>
            <person name="Barry K."/>
            <person name="Clum A."/>
            <person name="Na H."/>
            <person name="Ledsgaard L."/>
            <person name="Lin J."/>
            <person name="Lipzen A."/>
            <person name="Kuo A."/>
            <person name="Riley R."/>
            <person name="Mondo S."/>
            <person name="LaButti K."/>
            <person name="Haridas S."/>
            <person name="Pangalinan J."/>
            <person name="Salamov A.A."/>
            <person name="Simmons B.A."/>
            <person name="Magnuson J.K."/>
            <person name="Chen J."/>
            <person name="Drula E."/>
            <person name="Henrissat B."/>
            <person name="Wiebenga A."/>
            <person name="Lubbers R.J."/>
            <person name="Gomes A.C."/>
            <person name="Macurrencykelacurrency M.R."/>
            <person name="Stajich J."/>
            <person name="Grigoriev I.V."/>
            <person name="Mortensen U.H."/>
            <person name="De vries R.P."/>
            <person name="Baker S.E."/>
            <person name="Andersen M.R."/>
        </authorList>
    </citation>
    <scope>NUCLEOTIDE SEQUENCE [LARGE SCALE GENOMIC DNA]</scope>
    <source>
        <strain evidence="3 4">CBS 756.74</strain>
    </source>
</reference>
<dbReference type="Pfam" id="PF02129">
    <property type="entry name" value="Peptidase_S15"/>
    <property type="match status" value="1"/>
</dbReference>
<dbReference type="GO" id="GO:0016787">
    <property type="term" value="F:hydrolase activity"/>
    <property type="evidence" value="ECO:0007669"/>
    <property type="project" value="UniProtKB-KW"/>
</dbReference>
<dbReference type="PANTHER" id="PTHR43056">
    <property type="entry name" value="PEPTIDASE S9 PROLYL OLIGOPEPTIDASE"/>
    <property type="match status" value="1"/>
</dbReference>
<accession>A0ABR4J7J5</accession>
<dbReference type="EMBL" id="JBFXLR010000128">
    <property type="protein sequence ID" value="KAL2836018.1"/>
    <property type="molecule type" value="Genomic_DNA"/>
</dbReference>
<organism evidence="3 4">
    <name type="scientific">Aspergillus pseudodeflectus</name>
    <dbReference type="NCBI Taxonomy" id="176178"/>
    <lineage>
        <taxon>Eukaryota</taxon>
        <taxon>Fungi</taxon>
        <taxon>Dikarya</taxon>
        <taxon>Ascomycota</taxon>
        <taxon>Pezizomycotina</taxon>
        <taxon>Eurotiomycetes</taxon>
        <taxon>Eurotiomycetidae</taxon>
        <taxon>Eurotiales</taxon>
        <taxon>Aspergillaceae</taxon>
        <taxon>Aspergillus</taxon>
        <taxon>Aspergillus subgen. Nidulantes</taxon>
    </lineage>
</organism>
<name>A0ABR4J7J5_9EURO</name>
<dbReference type="Gene3D" id="3.40.50.1820">
    <property type="entry name" value="alpha/beta hydrolase"/>
    <property type="match status" value="1"/>
</dbReference>
<keyword evidence="1 3" id="KW-0378">Hydrolase</keyword>
<dbReference type="InterPro" id="IPR050585">
    <property type="entry name" value="Xaa-Pro_dipeptidyl-ppase/CocE"/>
</dbReference>
<dbReference type="SUPFAM" id="SSF53474">
    <property type="entry name" value="alpha/beta-Hydrolases"/>
    <property type="match status" value="1"/>
</dbReference>
<proteinExistence type="predicted"/>
<dbReference type="Gene3D" id="2.60.120.260">
    <property type="entry name" value="Galactose-binding domain-like"/>
    <property type="match status" value="1"/>
</dbReference>
<dbReference type="SMART" id="SM00939">
    <property type="entry name" value="PepX_C"/>
    <property type="match status" value="1"/>
</dbReference>
<comment type="caution">
    <text evidence="3">The sequence shown here is derived from an EMBL/GenBank/DDBJ whole genome shotgun (WGS) entry which is preliminary data.</text>
</comment>
<dbReference type="InterPro" id="IPR005674">
    <property type="entry name" value="CocE/Ser_esterase"/>
</dbReference>
<dbReference type="Pfam" id="PF08530">
    <property type="entry name" value="PepX_C"/>
    <property type="match status" value="1"/>
</dbReference>
<dbReference type="InterPro" id="IPR000383">
    <property type="entry name" value="Xaa-Pro-like_dom"/>
</dbReference>
<dbReference type="GeneID" id="98162679"/>
<dbReference type="SUPFAM" id="SSF49785">
    <property type="entry name" value="Galactose-binding domain-like"/>
    <property type="match status" value="1"/>
</dbReference>
<evidence type="ECO:0000256" key="1">
    <source>
        <dbReference type="ARBA" id="ARBA00022801"/>
    </source>
</evidence>
<dbReference type="PANTHER" id="PTHR43056:SF10">
    <property type="entry name" value="COCE_NOND FAMILY, PUTATIVE (AFU_ORTHOLOGUE AFUA_7G00600)-RELATED"/>
    <property type="match status" value="1"/>
</dbReference>
<protein>
    <submittedName>
        <fullName evidence="3">Alpha/Beta hydrolase protein</fullName>
    </submittedName>
</protein>
<feature type="domain" description="Xaa-Pro dipeptidyl-peptidase C-terminal" evidence="2">
    <location>
        <begin position="322"/>
        <end position="591"/>
    </location>
</feature>
<dbReference type="Proteomes" id="UP001610444">
    <property type="component" value="Unassembled WGS sequence"/>
</dbReference>
<dbReference type="InterPro" id="IPR013736">
    <property type="entry name" value="Xaa-Pro_dipept_C"/>
</dbReference>
<dbReference type="NCBIfam" id="TIGR00976">
    <property type="entry name" value="CocE_NonD"/>
    <property type="match status" value="1"/>
</dbReference>
<evidence type="ECO:0000259" key="2">
    <source>
        <dbReference type="SMART" id="SM00939"/>
    </source>
</evidence>
<dbReference type="Gene3D" id="1.10.3020.20">
    <property type="match status" value="1"/>
</dbReference>
<evidence type="ECO:0000313" key="3">
    <source>
        <dbReference type="EMBL" id="KAL2836018.1"/>
    </source>
</evidence>
<gene>
    <name evidence="3" type="ORF">BJX68DRAFT_273653</name>
</gene>
<dbReference type="InterPro" id="IPR029058">
    <property type="entry name" value="AB_hydrolase_fold"/>
</dbReference>
<dbReference type="InterPro" id="IPR008979">
    <property type="entry name" value="Galactose-bd-like_sf"/>
</dbReference>
<evidence type="ECO:0000313" key="4">
    <source>
        <dbReference type="Proteomes" id="UP001610444"/>
    </source>
</evidence>
<dbReference type="RefSeq" id="XP_070891909.1">
    <property type="nucleotide sequence ID" value="XM_071047515.1"/>
</dbReference>
<keyword evidence="4" id="KW-1185">Reference proteome</keyword>